<keyword evidence="2" id="KW-0732">Signal</keyword>
<evidence type="ECO:0000313" key="3">
    <source>
        <dbReference type="EMBL" id="KAJ1353590.1"/>
    </source>
</evidence>
<evidence type="ECO:0000256" key="1">
    <source>
        <dbReference type="SAM" id="Phobius"/>
    </source>
</evidence>
<evidence type="ECO:0000256" key="2">
    <source>
        <dbReference type="SAM" id="SignalP"/>
    </source>
</evidence>
<keyword evidence="1" id="KW-0472">Membrane</keyword>
<proteinExistence type="predicted"/>
<feature type="chain" id="PRO_5042128092" evidence="2">
    <location>
        <begin position="22"/>
        <end position="251"/>
    </location>
</feature>
<accession>A0AAD5QLR1</accession>
<feature type="transmembrane region" description="Helical" evidence="1">
    <location>
        <begin position="58"/>
        <end position="77"/>
    </location>
</feature>
<keyword evidence="1" id="KW-1133">Transmembrane helix</keyword>
<dbReference type="Proteomes" id="UP001196413">
    <property type="component" value="Unassembled WGS sequence"/>
</dbReference>
<organism evidence="3 4">
    <name type="scientific">Parelaphostrongylus tenuis</name>
    <name type="common">Meningeal worm</name>
    <dbReference type="NCBI Taxonomy" id="148309"/>
    <lineage>
        <taxon>Eukaryota</taxon>
        <taxon>Metazoa</taxon>
        <taxon>Ecdysozoa</taxon>
        <taxon>Nematoda</taxon>
        <taxon>Chromadorea</taxon>
        <taxon>Rhabditida</taxon>
        <taxon>Rhabditina</taxon>
        <taxon>Rhabditomorpha</taxon>
        <taxon>Strongyloidea</taxon>
        <taxon>Metastrongylidae</taxon>
        <taxon>Parelaphostrongylus</taxon>
    </lineage>
</organism>
<keyword evidence="1" id="KW-0812">Transmembrane</keyword>
<keyword evidence="4" id="KW-1185">Reference proteome</keyword>
<evidence type="ECO:0000313" key="4">
    <source>
        <dbReference type="Proteomes" id="UP001196413"/>
    </source>
</evidence>
<reference evidence="3" key="1">
    <citation type="submission" date="2021-06" db="EMBL/GenBank/DDBJ databases">
        <title>Parelaphostrongylus tenuis whole genome reference sequence.</title>
        <authorList>
            <person name="Garwood T.J."/>
            <person name="Larsen P.A."/>
            <person name="Fountain-Jones N.M."/>
            <person name="Garbe J.R."/>
            <person name="Macchietto M.G."/>
            <person name="Kania S.A."/>
            <person name="Gerhold R.W."/>
            <person name="Richards J.E."/>
            <person name="Wolf T.M."/>
        </authorList>
    </citation>
    <scope>NUCLEOTIDE SEQUENCE</scope>
    <source>
        <strain evidence="3">MNPRO001-30</strain>
        <tissue evidence="3">Meninges</tissue>
    </source>
</reference>
<name>A0AAD5QLR1_PARTN</name>
<protein>
    <submittedName>
        <fullName evidence="3">Uncharacterized protein</fullName>
    </submittedName>
</protein>
<dbReference type="AlphaFoldDB" id="A0AAD5QLR1"/>
<comment type="caution">
    <text evidence="3">The sequence shown here is derived from an EMBL/GenBank/DDBJ whole genome shotgun (WGS) entry which is preliminary data.</text>
</comment>
<gene>
    <name evidence="3" type="ORF">KIN20_010244</name>
</gene>
<dbReference type="EMBL" id="JAHQIW010001764">
    <property type="protein sequence ID" value="KAJ1353590.1"/>
    <property type="molecule type" value="Genomic_DNA"/>
</dbReference>
<sequence length="251" mass="27530">MGLLSCLWLAFLQIRLLQSRAIYLTTPCQGYYLLNCAVMLLLVKAFRATMAKARAHSLLLFALAICAVFGCSTILSGQGSTADFKVIGFTLPVAMVFSTKPYVPIRVPGISTDKDLAKKFVNNQIKNAVSDVLDQQGRGALLSGAVISSILSDLVVSVNYEPLECKEVLYEPRSENSTGITLVPEEYLVISGSLKTTNLIMASWDKKQWKSVLDKAVSNAVIGDDLTKLYFYESNWRKACSQTVEKYMSGG</sequence>
<feature type="signal peptide" evidence="2">
    <location>
        <begin position="1"/>
        <end position="21"/>
    </location>
</feature>
<feature type="transmembrane region" description="Helical" evidence="1">
    <location>
        <begin position="29"/>
        <end position="46"/>
    </location>
</feature>